<dbReference type="GO" id="GO:0070373">
    <property type="term" value="P:negative regulation of ERK1 and ERK2 cascade"/>
    <property type="evidence" value="ECO:0007669"/>
    <property type="project" value="TreeGrafter"/>
</dbReference>
<evidence type="ECO:0000256" key="6">
    <source>
        <dbReference type="ARBA" id="ARBA00022912"/>
    </source>
</evidence>
<evidence type="ECO:0000256" key="2">
    <source>
        <dbReference type="ARBA" id="ARBA00009701"/>
    </source>
</evidence>
<dbReference type="GO" id="GO:0004726">
    <property type="term" value="F:non-membrane spanning protein tyrosine phosphatase activity"/>
    <property type="evidence" value="ECO:0007669"/>
    <property type="project" value="TreeGrafter"/>
</dbReference>
<evidence type="ECO:0000256" key="1">
    <source>
        <dbReference type="ARBA" id="ARBA00004308"/>
    </source>
</evidence>
<keyword evidence="6" id="KW-0904">Protein phosphatase</keyword>
<dbReference type="GO" id="GO:0048666">
    <property type="term" value="P:neuron development"/>
    <property type="evidence" value="ECO:0007669"/>
    <property type="project" value="UniProtKB-ARBA"/>
</dbReference>
<dbReference type="GO" id="GO:0005634">
    <property type="term" value="C:nucleus"/>
    <property type="evidence" value="ECO:0007669"/>
    <property type="project" value="TreeGrafter"/>
</dbReference>
<dbReference type="InterPro" id="IPR051985">
    <property type="entry name" value="NR_tyrosine_phosphatase"/>
</dbReference>
<proteinExistence type="inferred from homology"/>
<name>A0A8S4RC69_9NEOP</name>
<evidence type="ECO:0000313" key="11">
    <source>
        <dbReference type="Proteomes" id="UP000838756"/>
    </source>
</evidence>
<keyword evidence="7" id="KW-0472">Membrane</keyword>
<dbReference type="PROSITE" id="PS50056">
    <property type="entry name" value="TYR_PHOSPHATASE_2"/>
    <property type="match status" value="1"/>
</dbReference>
<dbReference type="PROSITE" id="PS50055">
    <property type="entry name" value="TYR_PHOSPHATASE_PTP"/>
    <property type="match status" value="1"/>
</dbReference>
<dbReference type="PANTHER" id="PTHR46047:SF3">
    <property type="entry name" value="TYROSINE-PROTEIN PHOSPHATASE NON-RECEPTOR TYPE 61F"/>
    <property type="match status" value="1"/>
</dbReference>
<comment type="subcellular location">
    <subcellularLocation>
        <location evidence="1">Endomembrane system</location>
    </subcellularLocation>
</comment>
<sequence length="145" mass="16344">IFDMESGESREVVQFHYTTWPDFGVPSSPVAFLEFLKKVRCSGALNSDVGPAVVHCSAGIGRSGTFCLVDSCLVIIEREGLESVNIQQILLEMRKDRMGLIQTPDQLRFSYQAIIEGAKRFHPDFCVNIFNAVYQIHGKERDMEI</sequence>
<dbReference type="Proteomes" id="UP000838756">
    <property type="component" value="Unassembled WGS sequence"/>
</dbReference>
<dbReference type="AlphaFoldDB" id="A0A8S4RC69"/>
<accession>A0A8S4RC69</accession>
<dbReference type="SMART" id="SM00404">
    <property type="entry name" value="PTPc_motif"/>
    <property type="match status" value="1"/>
</dbReference>
<dbReference type="SMART" id="SM00194">
    <property type="entry name" value="PTPc"/>
    <property type="match status" value="1"/>
</dbReference>
<evidence type="ECO:0000256" key="3">
    <source>
        <dbReference type="ARBA" id="ARBA00013064"/>
    </source>
</evidence>
<comment type="caution">
    <text evidence="10">The sequence shown here is derived from an EMBL/GenBank/DDBJ whole genome shotgun (WGS) entry which is preliminary data.</text>
</comment>
<reference evidence="10" key="1">
    <citation type="submission" date="2022-03" db="EMBL/GenBank/DDBJ databases">
        <authorList>
            <person name="Lindestad O."/>
        </authorList>
    </citation>
    <scope>NUCLEOTIDE SEQUENCE</scope>
</reference>
<gene>
    <name evidence="10" type="primary">jg1037</name>
    <name evidence="10" type="ORF">PAEG_LOCUS12625</name>
</gene>
<feature type="domain" description="Tyrosine-protein phosphatase" evidence="8">
    <location>
        <begin position="1"/>
        <end position="117"/>
    </location>
</feature>
<dbReference type="OrthoDB" id="9450131at2759"/>
<evidence type="ECO:0000256" key="7">
    <source>
        <dbReference type="ARBA" id="ARBA00023136"/>
    </source>
</evidence>
<protein>
    <recommendedName>
        <fullName evidence="3">protein-tyrosine-phosphatase</fullName>
        <ecNumber evidence="3">3.1.3.48</ecNumber>
    </recommendedName>
</protein>
<feature type="domain" description="Tyrosine specific protein phosphatases" evidence="9">
    <location>
        <begin position="30"/>
        <end position="108"/>
    </location>
</feature>
<keyword evidence="5" id="KW-0378">Hydrolase</keyword>
<evidence type="ECO:0000256" key="5">
    <source>
        <dbReference type="ARBA" id="ARBA00022801"/>
    </source>
</evidence>
<dbReference type="InterPro" id="IPR000387">
    <property type="entry name" value="Tyr_Pase_dom"/>
</dbReference>
<dbReference type="PANTHER" id="PTHR46047">
    <property type="entry name" value="TYROSINE-PROTEIN PHOSPHATASE NON-RECEPTOR TYPE 61F"/>
    <property type="match status" value="1"/>
</dbReference>
<dbReference type="EMBL" id="CAKXAJ010025096">
    <property type="protein sequence ID" value="CAH2234904.1"/>
    <property type="molecule type" value="Genomic_DNA"/>
</dbReference>
<dbReference type="PROSITE" id="PS00383">
    <property type="entry name" value="TYR_PHOSPHATASE_1"/>
    <property type="match status" value="1"/>
</dbReference>
<dbReference type="SUPFAM" id="SSF52799">
    <property type="entry name" value="(Phosphotyrosine protein) phosphatases II"/>
    <property type="match status" value="1"/>
</dbReference>
<comment type="similarity">
    <text evidence="2">Belongs to the protein-tyrosine phosphatase family. Non-receptor class 1 subfamily.</text>
</comment>
<keyword evidence="11" id="KW-1185">Reference proteome</keyword>
<evidence type="ECO:0000259" key="9">
    <source>
        <dbReference type="PROSITE" id="PS50056"/>
    </source>
</evidence>
<feature type="non-terminal residue" evidence="10">
    <location>
        <position position="1"/>
    </location>
</feature>
<evidence type="ECO:0000259" key="8">
    <source>
        <dbReference type="PROSITE" id="PS50055"/>
    </source>
</evidence>
<organism evidence="10 11">
    <name type="scientific">Pararge aegeria aegeria</name>
    <dbReference type="NCBI Taxonomy" id="348720"/>
    <lineage>
        <taxon>Eukaryota</taxon>
        <taxon>Metazoa</taxon>
        <taxon>Ecdysozoa</taxon>
        <taxon>Arthropoda</taxon>
        <taxon>Hexapoda</taxon>
        <taxon>Insecta</taxon>
        <taxon>Pterygota</taxon>
        <taxon>Neoptera</taxon>
        <taxon>Endopterygota</taxon>
        <taxon>Lepidoptera</taxon>
        <taxon>Glossata</taxon>
        <taxon>Ditrysia</taxon>
        <taxon>Papilionoidea</taxon>
        <taxon>Nymphalidae</taxon>
        <taxon>Satyrinae</taxon>
        <taxon>Satyrini</taxon>
        <taxon>Parargina</taxon>
        <taxon>Pararge</taxon>
    </lineage>
</organism>
<dbReference type="InterPro" id="IPR000242">
    <property type="entry name" value="PTP_cat"/>
</dbReference>
<dbReference type="Pfam" id="PF00102">
    <property type="entry name" value="Y_phosphatase"/>
    <property type="match status" value="1"/>
</dbReference>
<dbReference type="GO" id="GO:0046426">
    <property type="term" value="P:negative regulation of receptor signaling pathway via JAK-STAT"/>
    <property type="evidence" value="ECO:0007669"/>
    <property type="project" value="TreeGrafter"/>
</dbReference>
<dbReference type="GO" id="GO:0019901">
    <property type="term" value="F:protein kinase binding"/>
    <property type="evidence" value="ECO:0007669"/>
    <property type="project" value="TreeGrafter"/>
</dbReference>
<dbReference type="GO" id="GO:0009653">
    <property type="term" value="P:anatomical structure morphogenesis"/>
    <property type="evidence" value="ECO:0007669"/>
    <property type="project" value="UniProtKB-ARBA"/>
</dbReference>
<keyword evidence="4" id="KW-0597">Phosphoprotein</keyword>
<dbReference type="InterPro" id="IPR003595">
    <property type="entry name" value="Tyr_Pase_cat"/>
</dbReference>
<dbReference type="GO" id="GO:0012505">
    <property type="term" value="C:endomembrane system"/>
    <property type="evidence" value="ECO:0007669"/>
    <property type="project" value="UniProtKB-SubCell"/>
</dbReference>
<evidence type="ECO:0000256" key="4">
    <source>
        <dbReference type="ARBA" id="ARBA00022553"/>
    </source>
</evidence>
<dbReference type="Gene3D" id="3.90.190.10">
    <property type="entry name" value="Protein tyrosine phosphatase superfamily"/>
    <property type="match status" value="1"/>
</dbReference>
<evidence type="ECO:0000313" key="10">
    <source>
        <dbReference type="EMBL" id="CAH2234904.1"/>
    </source>
</evidence>
<dbReference type="InterPro" id="IPR029021">
    <property type="entry name" value="Prot-tyrosine_phosphatase-like"/>
</dbReference>
<dbReference type="PRINTS" id="PR00700">
    <property type="entry name" value="PRTYPHPHTASE"/>
</dbReference>
<dbReference type="InterPro" id="IPR016130">
    <property type="entry name" value="Tyr_Pase_AS"/>
</dbReference>
<dbReference type="GO" id="GO:0005737">
    <property type="term" value="C:cytoplasm"/>
    <property type="evidence" value="ECO:0007669"/>
    <property type="project" value="TreeGrafter"/>
</dbReference>
<dbReference type="EC" id="3.1.3.48" evidence="3"/>